<organism evidence="5 7">
    <name type="scientific">Burkholderia glumae</name>
    <name type="common">Pseudomonas glumae</name>
    <dbReference type="NCBI Taxonomy" id="337"/>
    <lineage>
        <taxon>Bacteria</taxon>
        <taxon>Pseudomonadati</taxon>
        <taxon>Pseudomonadota</taxon>
        <taxon>Betaproteobacteria</taxon>
        <taxon>Burkholderiales</taxon>
        <taxon>Burkholderiaceae</taxon>
        <taxon>Burkholderia</taxon>
    </lineage>
</organism>
<dbReference type="Pfam" id="PF00011">
    <property type="entry name" value="HSP20"/>
    <property type="match status" value="1"/>
</dbReference>
<sequence>MNESHHKPSNGVPADPVERGALTRSLRHPLETLRREIDRVFDDFDPAARLSAIRRSLLDVEPFWHRDGNGASAPAVDLSETEQAYEITAELPGMNKRDIAVTLASGGLSIRGEKQEDKEEKNKDYYMRERRFGTFERYFPMPEGVDLDKIAASFDKGVLKVTLPKTAEACRAAKRIEIKAG</sequence>
<keyword evidence="8" id="KW-1185">Reference proteome</keyword>
<evidence type="ECO:0000313" key="5">
    <source>
        <dbReference type="EMBL" id="QPQ89231.1"/>
    </source>
</evidence>
<evidence type="ECO:0000313" key="6">
    <source>
        <dbReference type="EMBL" id="USS42642.1"/>
    </source>
</evidence>
<gene>
    <name evidence="5" type="ORF">I6H06_06065</name>
    <name evidence="6" type="ORF">NFI99_10665</name>
</gene>
<dbReference type="PROSITE" id="PS01031">
    <property type="entry name" value="SHSP"/>
    <property type="match status" value="1"/>
</dbReference>
<feature type="region of interest" description="Disordered" evidence="3">
    <location>
        <begin position="1"/>
        <end position="26"/>
    </location>
</feature>
<evidence type="ECO:0000313" key="8">
    <source>
        <dbReference type="Proteomes" id="UP001056386"/>
    </source>
</evidence>
<evidence type="ECO:0000256" key="2">
    <source>
        <dbReference type="RuleBase" id="RU003616"/>
    </source>
</evidence>
<dbReference type="PANTHER" id="PTHR11527">
    <property type="entry name" value="HEAT-SHOCK PROTEIN 20 FAMILY MEMBER"/>
    <property type="match status" value="1"/>
</dbReference>
<dbReference type="Gene3D" id="2.60.40.790">
    <property type="match status" value="1"/>
</dbReference>
<evidence type="ECO:0000259" key="4">
    <source>
        <dbReference type="PROSITE" id="PS01031"/>
    </source>
</evidence>
<reference evidence="5 7" key="1">
    <citation type="submission" date="2020-12" db="EMBL/GenBank/DDBJ databases">
        <title>FDA dAtabase for Regulatory Grade micrObial Sequences (FDA-ARGOS): Supporting development and validation of Infectious Disease Dx tests.</title>
        <authorList>
            <person name="Minogue T."/>
            <person name="Wolcott M."/>
            <person name="Wasieloski L."/>
            <person name="Aguilar W."/>
            <person name="Moore D."/>
            <person name="Jaissle J."/>
            <person name="Tallon L."/>
            <person name="Sadzewicz L."/>
            <person name="Zhao X."/>
            <person name="Boylan J."/>
            <person name="Ott S."/>
            <person name="Bowen H."/>
            <person name="Vavikolanu K."/>
            <person name="Mehta A."/>
            <person name="Aluvathingal J."/>
            <person name="Nadendla S."/>
            <person name="Yan Y."/>
            <person name="Sichtig H."/>
        </authorList>
    </citation>
    <scope>NUCLEOTIDE SEQUENCE [LARGE SCALE GENOMIC DNA]</scope>
    <source>
        <strain evidence="5 7">FDAARGOS_949</strain>
    </source>
</reference>
<feature type="domain" description="SHSP" evidence="4">
    <location>
        <begin position="67"/>
        <end position="181"/>
    </location>
</feature>
<proteinExistence type="inferred from homology"/>
<dbReference type="EMBL" id="CP099583">
    <property type="protein sequence ID" value="USS42642.1"/>
    <property type="molecule type" value="Genomic_DNA"/>
</dbReference>
<dbReference type="SUPFAM" id="SSF49764">
    <property type="entry name" value="HSP20-like chaperones"/>
    <property type="match status" value="1"/>
</dbReference>
<accession>A0AAQ0BR84</accession>
<evidence type="ECO:0000256" key="3">
    <source>
        <dbReference type="SAM" id="MobiDB-lite"/>
    </source>
</evidence>
<dbReference type="RefSeq" id="WP_015878048.1">
    <property type="nucleotide sequence ID" value="NZ_CP023204.1"/>
</dbReference>
<name>A0AAQ0BR84_BURGL</name>
<dbReference type="EMBL" id="CP065600">
    <property type="protein sequence ID" value="QPQ89231.1"/>
    <property type="molecule type" value="Genomic_DNA"/>
</dbReference>
<reference evidence="6" key="2">
    <citation type="submission" date="2022-06" db="EMBL/GenBank/DDBJ databases">
        <title>Draft genome sequence of Burkholderia glumae strain GR20004 isolated from rice panicle showing bacterial panicle blight.</title>
        <authorList>
            <person name="Choi S.Y."/>
            <person name="Lee Y.H."/>
        </authorList>
    </citation>
    <scope>NUCLEOTIDE SEQUENCE</scope>
    <source>
        <strain evidence="6">GR20004</strain>
    </source>
</reference>
<comment type="similarity">
    <text evidence="1 2">Belongs to the small heat shock protein (HSP20) family.</text>
</comment>
<dbReference type="GeneID" id="45693928"/>
<dbReference type="InterPro" id="IPR031107">
    <property type="entry name" value="Small_HSP"/>
</dbReference>
<dbReference type="InterPro" id="IPR008978">
    <property type="entry name" value="HSP20-like_chaperone"/>
</dbReference>
<dbReference type="InterPro" id="IPR002068">
    <property type="entry name" value="A-crystallin/Hsp20_dom"/>
</dbReference>
<dbReference type="Proteomes" id="UP001056386">
    <property type="component" value="Chromosome 2"/>
</dbReference>
<dbReference type="CDD" id="cd06464">
    <property type="entry name" value="ACD_sHsps-like"/>
    <property type="match status" value="1"/>
</dbReference>
<evidence type="ECO:0000256" key="1">
    <source>
        <dbReference type="PROSITE-ProRule" id="PRU00285"/>
    </source>
</evidence>
<evidence type="ECO:0000313" key="7">
    <source>
        <dbReference type="Proteomes" id="UP000594892"/>
    </source>
</evidence>
<protein>
    <submittedName>
        <fullName evidence="5">Hsp20/alpha crystallin family protein</fullName>
    </submittedName>
</protein>
<dbReference type="Proteomes" id="UP000594892">
    <property type="component" value="Chromosome 1"/>
</dbReference>
<dbReference type="AlphaFoldDB" id="A0AAQ0BR84"/>